<gene>
    <name evidence="4" type="ORF">CNMCM7691_002510</name>
</gene>
<evidence type="ECO:0000259" key="3">
    <source>
        <dbReference type="PROSITE" id="PS50837"/>
    </source>
</evidence>
<dbReference type="Gene3D" id="3.40.50.300">
    <property type="entry name" value="P-loop containing nucleotide triphosphate hydrolases"/>
    <property type="match status" value="2"/>
</dbReference>
<dbReference type="Pfam" id="PF24883">
    <property type="entry name" value="NPHP3_N"/>
    <property type="match status" value="2"/>
</dbReference>
<dbReference type="PANTHER" id="PTHR10039">
    <property type="entry name" value="AMELOGENIN"/>
    <property type="match status" value="1"/>
</dbReference>
<feature type="domain" description="NACHT" evidence="3">
    <location>
        <begin position="563"/>
        <end position="748"/>
    </location>
</feature>
<proteinExistence type="predicted"/>
<feature type="region of interest" description="Disordered" evidence="2">
    <location>
        <begin position="270"/>
        <end position="296"/>
    </location>
</feature>
<protein>
    <recommendedName>
        <fullName evidence="3">NACHT domain-containing protein</fullName>
    </recommendedName>
</protein>
<dbReference type="PROSITE" id="PS50837">
    <property type="entry name" value="NACHT"/>
    <property type="match status" value="1"/>
</dbReference>
<dbReference type="AlphaFoldDB" id="A0A8H6QND6"/>
<evidence type="ECO:0000256" key="2">
    <source>
        <dbReference type="SAM" id="MobiDB-lite"/>
    </source>
</evidence>
<dbReference type="InterPro" id="IPR007111">
    <property type="entry name" value="NACHT_NTPase"/>
</dbReference>
<sequence length="781" mass="88697">MVLRKARFDNKFRRTRRFTIWIRECGEEAYKGTGTTDDVYWPKDLLPTDCPEARIMVWGYDTIITRGITAPANKGTIFSHARDLLYDLHRERPRDRPLIFVAHSLGGIVVKEMLRRSQSSDEAEIQNIVQCTRGVIFFGIPHRGSAEMAALGDVVRKIASVALRADSNPTVLRALGLDSPELELCRESFTSQWRRYGFQVKTFQEGLGMTGLNLGPLNKKVVPDTSSSFDDALEHAETIPANHMDMTKFPSPDDPGYRKVRGELRRSIQAISASKPEPSGQANRMDDNNAPPLVSDSEYKQGIRIPSHIRLSLSDPPLSKDDLCKIQQLERSLEWFLKDPDYQMWKDRVPWSFLWLHGGPGVGKTRIMSYVCHNLPMNYGYADRWDVAAAFCRPGDTEFGLVASLVLQLVESRVQEMQTAFPLSDLVQNPNIDCRLMWMLLDAAITECSGRDTIILIDGLDELENQDRASFLNVYFGDRIAHTTNSTAKVRDLIASRSYADLNEKFGDLPNIEPGRERRECLKSLFFEEWNARECRVESVLDAGERLSSNPEFTSWKQGETPDVLWIEGKPGSGKSTLVKKIWNRLEMEEENKLPSPPVGIRDTTPESGQPQQVNTDHSSICSRFFYSSRGGPRQREHRAMFQSLIHQILTKDGDLFPLVQECYRNVRSRALSETKPHWTYGDWTYEDLKSALRSLQEATFPVKIIILIDGFDESDHELRDDALEVLTGLVSRQSLCTVKLLISSRPGNDLQLSLGDFRHITLQNENAGADWQMLLGHRLA</sequence>
<keyword evidence="1" id="KW-0677">Repeat</keyword>
<dbReference type="SUPFAM" id="SSF53474">
    <property type="entry name" value="alpha/beta-Hydrolases"/>
    <property type="match status" value="1"/>
</dbReference>
<dbReference type="Proteomes" id="UP000641853">
    <property type="component" value="Unassembled WGS sequence"/>
</dbReference>
<evidence type="ECO:0000313" key="5">
    <source>
        <dbReference type="Proteomes" id="UP000641853"/>
    </source>
</evidence>
<feature type="compositionally biased region" description="Polar residues" evidence="2">
    <location>
        <begin position="606"/>
        <end position="616"/>
    </location>
</feature>
<keyword evidence="5" id="KW-1185">Reference proteome</keyword>
<reference evidence="4" key="1">
    <citation type="submission" date="2020-06" db="EMBL/GenBank/DDBJ databases">
        <title>Draft genome sequences of strains closely related to Aspergillus parafelis and Aspergillus hiratsukae.</title>
        <authorList>
            <person name="Dos Santos R.A.C."/>
            <person name="Rivero-Menendez O."/>
            <person name="Steenwyk J.L."/>
            <person name="Mead M.E."/>
            <person name="Goldman G.H."/>
            <person name="Alastruey-Izquierdo A."/>
            <person name="Rokas A."/>
        </authorList>
    </citation>
    <scope>NUCLEOTIDE SEQUENCE</scope>
    <source>
        <strain evidence="4">CNM-CM7691</strain>
    </source>
</reference>
<evidence type="ECO:0000256" key="1">
    <source>
        <dbReference type="ARBA" id="ARBA00022737"/>
    </source>
</evidence>
<dbReference type="PANTHER" id="PTHR10039:SF5">
    <property type="entry name" value="NACHT DOMAIN-CONTAINING PROTEIN"/>
    <property type="match status" value="1"/>
</dbReference>
<comment type="caution">
    <text evidence="4">The sequence shown here is derived from an EMBL/GenBank/DDBJ whole genome shotgun (WGS) entry which is preliminary data.</text>
</comment>
<dbReference type="InterPro" id="IPR027417">
    <property type="entry name" value="P-loop_NTPase"/>
</dbReference>
<feature type="region of interest" description="Disordered" evidence="2">
    <location>
        <begin position="592"/>
        <end position="616"/>
    </location>
</feature>
<name>A0A8H6QND6_9EURO</name>
<dbReference type="EMBL" id="JACBAG010001912">
    <property type="protein sequence ID" value="KAF7176381.1"/>
    <property type="molecule type" value="Genomic_DNA"/>
</dbReference>
<dbReference type="InterPro" id="IPR056884">
    <property type="entry name" value="NPHP3-like_N"/>
</dbReference>
<dbReference type="Gene3D" id="3.40.50.1820">
    <property type="entry name" value="alpha/beta hydrolase"/>
    <property type="match status" value="1"/>
</dbReference>
<evidence type="ECO:0000313" key="4">
    <source>
        <dbReference type="EMBL" id="KAF7176381.1"/>
    </source>
</evidence>
<dbReference type="InterPro" id="IPR029058">
    <property type="entry name" value="AB_hydrolase_fold"/>
</dbReference>
<dbReference type="SUPFAM" id="SSF52540">
    <property type="entry name" value="P-loop containing nucleoside triphosphate hydrolases"/>
    <property type="match status" value="2"/>
</dbReference>
<organism evidence="4 5">
    <name type="scientific">Aspergillus felis</name>
    <dbReference type="NCBI Taxonomy" id="1287682"/>
    <lineage>
        <taxon>Eukaryota</taxon>
        <taxon>Fungi</taxon>
        <taxon>Dikarya</taxon>
        <taxon>Ascomycota</taxon>
        <taxon>Pezizomycotina</taxon>
        <taxon>Eurotiomycetes</taxon>
        <taxon>Eurotiomycetidae</taxon>
        <taxon>Eurotiales</taxon>
        <taxon>Aspergillaceae</taxon>
        <taxon>Aspergillus</taxon>
        <taxon>Aspergillus subgen. Fumigati</taxon>
    </lineage>
</organism>
<accession>A0A8H6QND6</accession>